<keyword evidence="2" id="KW-1185">Reference proteome</keyword>
<dbReference type="Proteomes" id="UP001054945">
    <property type="component" value="Unassembled WGS sequence"/>
</dbReference>
<organism evidence="1 2">
    <name type="scientific">Caerostris extrusa</name>
    <name type="common">Bark spider</name>
    <name type="synonym">Caerostris bankana</name>
    <dbReference type="NCBI Taxonomy" id="172846"/>
    <lineage>
        <taxon>Eukaryota</taxon>
        <taxon>Metazoa</taxon>
        <taxon>Ecdysozoa</taxon>
        <taxon>Arthropoda</taxon>
        <taxon>Chelicerata</taxon>
        <taxon>Arachnida</taxon>
        <taxon>Araneae</taxon>
        <taxon>Araneomorphae</taxon>
        <taxon>Entelegynae</taxon>
        <taxon>Araneoidea</taxon>
        <taxon>Araneidae</taxon>
        <taxon>Caerostris</taxon>
    </lineage>
</organism>
<dbReference type="AlphaFoldDB" id="A0AAV4U9S6"/>
<comment type="caution">
    <text evidence="1">The sequence shown here is derived from an EMBL/GenBank/DDBJ whole genome shotgun (WGS) entry which is preliminary data.</text>
</comment>
<gene>
    <name evidence="1" type="ORF">CEXT_675361</name>
</gene>
<sequence>MSNGRYFKWMHITLDNAKVTVSSWSSSMNEYTHGIPEGASGSKYPCTATGASTTQYEHFASYLDLGSRMLIIILRWMVRVCNTCSDCRKDVWKCLSARTATCSTPWSRASPVTCVRISDLIQKVETYRLYGHHRLSLMISRRALRRISIGEVSAFLELHDASSLICFVQLLQSCSCFGVRCTARRSVQRAVSSQRQ</sequence>
<proteinExistence type="predicted"/>
<protein>
    <submittedName>
        <fullName evidence="1">Uncharacterized protein</fullName>
    </submittedName>
</protein>
<evidence type="ECO:0000313" key="2">
    <source>
        <dbReference type="Proteomes" id="UP001054945"/>
    </source>
</evidence>
<dbReference type="EMBL" id="BPLR01012519">
    <property type="protein sequence ID" value="GIY54517.1"/>
    <property type="molecule type" value="Genomic_DNA"/>
</dbReference>
<accession>A0AAV4U9S6</accession>
<reference evidence="1 2" key="1">
    <citation type="submission" date="2021-06" db="EMBL/GenBank/DDBJ databases">
        <title>Caerostris extrusa draft genome.</title>
        <authorList>
            <person name="Kono N."/>
            <person name="Arakawa K."/>
        </authorList>
    </citation>
    <scope>NUCLEOTIDE SEQUENCE [LARGE SCALE GENOMIC DNA]</scope>
</reference>
<name>A0AAV4U9S6_CAEEX</name>
<evidence type="ECO:0000313" key="1">
    <source>
        <dbReference type="EMBL" id="GIY54517.1"/>
    </source>
</evidence>